<accession>A0A2Z6NDC4</accession>
<reference evidence="2" key="1">
    <citation type="journal article" date="2017" name="Front. Plant Sci.">
        <title>Climate Clever Clovers: New Paradigm to Reduce the Environmental Footprint of Ruminants by Breeding Low Methanogenic Forages Utilizing Haplotype Variation.</title>
        <authorList>
            <person name="Kaur P."/>
            <person name="Appels R."/>
            <person name="Bayer P.E."/>
            <person name="Keeble-Gagnere G."/>
            <person name="Wang J."/>
            <person name="Hirakawa H."/>
            <person name="Shirasawa K."/>
            <person name="Vercoe P."/>
            <person name="Stefanova K."/>
            <person name="Durmic Z."/>
            <person name="Nichols P."/>
            <person name="Revell C."/>
            <person name="Isobe S.N."/>
            <person name="Edwards D."/>
            <person name="Erskine W."/>
        </authorList>
    </citation>
    <scope>NUCLEOTIDE SEQUENCE [LARGE SCALE GENOMIC DNA]</scope>
    <source>
        <strain evidence="2">cv. Daliak</strain>
    </source>
</reference>
<organism evidence="1 2">
    <name type="scientific">Trifolium subterraneum</name>
    <name type="common">Subterranean clover</name>
    <dbReference type="NCBI Taxonomy" id="3900"/>
    <lineage>
        <taxon>Eukaryota</taxon>
        <taxon>Viridiplantae</taxon>
        <taxon>Streptophyta</taxon>
        <taxon>Embryophyta</taxon>
        <taxon>Tracheophyta</taxon>
        <taxon>Spermatophyta</taxon>
        <taxon>Magnoliopsida</taxon>
        <taxon>eudicotyledons</taxon>
        <taxon>Gunneridae</taxon>
        <taxon>Pentapetalae</taxon>
        <taxon>rosids</taxon>
        <taxon>fabids</taxon>
        <taxon>Fabales</taxon>
        <taxon>Fabaceae</taxon>
        <taxon>Papilionoideae</taxon>
        <taxon>50 kb inversion clade</taxon>
        <taxon>NPAAA clade</taxon>
        <taxon>Hologalegina</taxon>
        <taxon>IRL clade</taxon>
        <taxon>Trifolieae</taxon>
        <taxon>Trifolium</taxon>
    </lineage>
</organism>
<dbReference type="AlphaFoldDB" id="A0A2Z6NDC4"/>
<keyword evidence="2" id="KW-1185">Reference proteome</keyword>
<proteinExistence type="predicted"/>
<protein>
    <recommendedName>
        <fullName evidence="3">Rx N-terminal domain-containing protein</fullName>
    </recommendedName>
</protein>
<evidence type="ECO:0000313" key="2">
    <source>
        <dbReference type="Proteomes" id="UP000242715"/>
    </source>
</evidence>
<dbReference type="EMBL" id="DF973563">
    <property type="protein sequence ID" value="GAU34652.1"/>
    <property type="molecule type" value="Genomic_DNA"/>
</dbReference>
<name>A0A2Z6NDC4_TRISU</name>
<dbReference type="Proteomes" id="UP000242715">
    <property type="component" value="Unassembled WGS sequence"/>
</dbReference>
<sequence>MEPTEGQELLSLSTSVKLLLDELVSTEFVNNIRRTKLDVSLLKNLKTTLLRVFIALNDADAVNKRLYELRLTLSEVQFLFIEINTDYETLTTKRY</sequence>
<gene>
    <name evidence="1" type="ORF">TSUD_67020</name>
</gene>
<evidence type="ECO:0008006" key="3">
    <source>
        <dbReference type="Google" id="ProtNLM"/>
    </source>
</evidence>
<evidence type="ECO:0000313" key="1">
    <source>
        <dbReference type="EMBL" id="GAU34652.1"/>
    </source>
</evidence>